<organism evidence="1 2">
    <name type="scientific">Anseongella ginsenosidimutans</name>
    <dbReference type="NCBI Taxonomy" id="496056"/>
    <lineage>
        <taxon>Bacteria</taxon>
        <taxon>Pseudomonadati</taxon>
        <taxon>Bacteroidota</taxon>
        <taxon>Sphingobacteriia</taxon>
        <taxon>Sphingobacteriales</taxon>
        <taxon>Sphingobacteriaceae</taxon>
        <taxon>Anseongella</taxon>
    </lineage>
</organism>
<keyword evidence="2" id="KW-1185">Reference proteome</keyword>
<reference evidence="1 2" key="1">
    <citation type="submission" date="2019-03" db="EMBL/GenBank/DDBJ databases">
        <title>Genomic Encyclopedia of Type Strains, Phase IV (KMG-IV): sequencing the most valuable type-strain genomes for metagenomic binning, comparative biology and taxonomic classification.</title>
        <authorList>
            <person name="Goeker M."/>
        </authorList>
    </citation>
    <scope>NUCLEOTIDE SEQUENCE [LARGE SCALE GENOMIC DNA]</scope>
    <source>
        <strain evidence="1 2">DSM 21100</strain>
    </source>
</reference>
<evidence type="ECO:0000313" key="2">
    <source>
        <dbReference type="Proteomes" id="UP000295807"/>
    </source>
</evidence>
<dbReference type="InterPro" id="IPR014710">
    <property type="entry name" value="RmlC-like_jellyroll"/>
</dbReference>
<dbReference type="PANTHER" id="PTHR37694:SF1">
    <property type="entry name" value="SLR8022 PROTEIN"/>
    <property type="match status" value="1"/>
</dbReference>
<gene>
    <name evidence="1" type="ORF">EDD80_10159</name>
</gene>
<dbReference type="SUPFAM" id="SSF51182">
    <property type="entry name" value="RmlC-like cupins"/>
    <property type="match status" value="1"/>
</dbReference>
<dbReference type="Gene3D" id="2.60.120.10">
    <property type="entry name" value="Jelly Rolls"/>
    <property type="match status" value="1"/>
</dbReference>
<dbReference type="OrthoDB" id="1121052at2"/>
<dbReference type="RefSeq" id="WP_132127343.1">
    <property type="nucleotide sequence ID" value="NZ_CP042432.1"/>
</dbReference>
<name>A0A4R3L094_9SPHI</name>
<dbReference type="CDD" id="cd02230">
    <property type="entry name" value="cupin_HP0902-like"/>
    <property type="match status" value="1"/>
</dbReference>
<evidence type="ECO:0008006" key="3">
    <source>
        <dbReference type="Google" id="ProtNLM"/>
    </source>
</evidence>
<protein>
    <recommendedName>
        <fullName evidence="3">Cupin</fullName>
    </recommendedName>
</protein>
<accession>A0A4R3L094</accession>
<dbReference type="InterPro" id="IPR011051">
    <property type="entry name" value="RmlC_Cupin_sf"/>
</dbReference>
<dbReference type="AlphaFoldDB" id="A0A4R3L094"/>
<dbReference type="Proteomes" id="UP000295807">
    <property type="component" value="Unassembled WGS sequence"/>
</dbReference>
<dbReference type="PANTHER" id="PTHR37694">
    <property type="entry name" value="SLR8022 PROTEIN"/>
    <property type="match status" value="1"/>
</dbReference>
<evidence type="ECO:0000313" key="1">
    <source>
        <dbReference type="EMBL" id="TCS89862.1"/>
    </source>
</evidence>
<comment type="caution">
    <text evidence="1">The sequence shown here is derived from an EMBL/GenBank/DDBJ whole genome shotgun (WGS) entry which is preliminary data.</text>
</comment>
<dbReference type="EMBL" id="SMAD01000001">
    <property type="protein sequence ID" value="TCS89862.1"/>
    <property type="molecule type" value="Genomic_DNA"/>
</dbReference>
<proteinExistence type="predicted"/>
<sequence>MEENETEKAKAFIMVEIIEYMPHAVISKTLFKKPTGSISITAIDSGESLVQKTSPFDIFIQIIEGKAEILIDNQSHLLETGQSIILPAHIPNAVKANVRFKMISTIIKSGYE</sequence>